<reference evidence="3 4" key="1">
    <citation type="submission" date="2008-06" db="EMBL/GenBank/DDBJ databases">
        <title>Complete sequence of Chloroherpeton thalassium ATCC 35110.</title>
        <authorList>
            <consortium name="US DOE Joint Genome Institute"/>
            <person name="Lucas S."/>
            <person name="Copeland A."/>
            <person name="Lapidus A."/>
            <person name="Glavina del Rio T."/>
            <person name="Dalin E."/>
            <person name="Tice H."/>
            <person name="Bruce D."/>
            <person name="Goodwin L."/>
            <person name="Pitluck S."/>
            <person name="Schmutz J."/>
            <person name="Larimer F."/>
            <person name="Land M."/>
            <person name="Hauser L."/>
            <person name="Kyrpides N."/>
            <person name="Mikhailova N."/>
            <person name="Liu Z."/>
            <person name="Li T."/>
            <person name="Zhao F."/>
            <person name="Overmann J."/>
            <person name="Bryant D.A."/>
            <person name="Richardson P."/>
        </authorList>
    </citation>
    <scope>NUCLEOTIDE SEQUENCE [LARGE SCALE GENOMIC DNA]</scope>
    <source>
        <strain evidence="4">ATCC 35110 / GB-78</strain>
    </source>
</reference>
<dbReference type="OrthoDB" id="9797795at2"/>
<dbReference type="GO" id="GO:0009244">
    <property type="term" value="P:lipopolysaccharide core region biosynthetic process"/>
    <property type="evidence" value="ECO:0007669"/>
    <property type="project" value="TreeGrafter"/>
</dbReference>
<keyword evidence="2 3" id="KW-0808">Transferase</keyword>
<dbReference type="Gene3D" id="3.40.50.2000">
    <property type="entry name" value="Glycogen Phosphorylase B"/>
    <property type="match status" value="2"/>
</dbReference>
<dbReference type="eggNOG" id="COG0859">
    <property type="taxonomic scope" value="Bacteria"/>
</dbReference>
<dbReference type="CAZy" id="GT9">
    <property type="family name" value="Glycosyltransferase Family 9"/>
</dbReference>
<organism evidence="3 4">
    <name type="scientific">Chloroherpeton thalassium (strain ATCC 35110 / GB-78)</name>
    <dbReference type="NCBI Taxonomy" id="517418"/>
    <lineage>
        <taxon>Bacteria</taxon>
        <taxon>Pseudomonadati</taxon>
        <taxon>Chlorobiota</taxon>
        <taxon>Chlorobiia</taxon>
        <taxon>Chlorobiales</taxon>
        <taxon>Chloroherpetonaceae</taxon>
        <taxon>Chloroherpeton</taxon>
    </lineage>
</organism>
<dbReference type="GO" id="GO:0008713">
    <property type="term" value="F:ADP-heptose-lipopolysaccharide heptosyltransferase activity"/>
    <property type="evidence" value="ECO:0007669"/>
    <property type="project" value="TreeGrafter"/>
</dbReference>
<protein>
    <submittedName>
        <fullName evidence="3">Glycosyl transferase family 9</fullName>
    </submittedName>
</protein>
<dbReference type="Pfam" id="PF01075">
    <property type="entry name" value="Glyco_transf_9"/>
    <property type="match status" value="1"/>
</dbReference>
<evidence type="ECO:0000256" key="2">
    <source>
        <dbReference type="ARBA" id="ARBA00022679"/>
    </source>
</evidence>
<dbReference type="KEGG" id="cts:Ctha_0297"/>
<dbReference type="Proteomes" id="UP000001208">
    <property type="component" value="Chromosome"/>
</dbReference>
<dbReference type="InterPro" id="IPR002201">
    <property type="entry name" value="Glyco_trans_9"/>
</dbReference>
<dbReference type="STRING" id="517418.Ctha_0297"/>
<dbReference type="RefSeq" id="WP_012498852.1">
    <property type="nucleotide sequence ID" value="NC_011026.1"/>
</dbReference>
<sequence>MIQKATKRRLLARLMRLFWGRLLEKPAFQGNLNRIVILAQEKLGDAILLTPLIKQLRQANPKLEIHLVAVRAAADFFQHDKNIDVLHRPKSGLMNFIFSVRKFEFDVLFNTKDHPSWTFMMYSILIPARYKIAVFHDYHRGFYHHLLDVPFESHVVRKNCAVLPYLKIPASDEACRPYLPDAPISEEIQQFAESFVGKKVIGINLSAGEPSREWPLEKWSQLLALLPLPTIIFSMPDRFSEKESLEKAHPHVLKTPRTKSLFDAAVLIKKLSLLITPDTSFIHVASCSQTPVVGLYRADVIHHTRFAPYQLPNIQVISKTSLVHDISVVDVQTAAEKMLQVDLRKGFSA</sequence>
<keyword evidence="4" id="KW-1185">Reference proteome</keyword>
<proteinExistence type="predicted"/>
<dbReference type="PANTHER" id="PTHR30160">
    <property type="entry name" value="TETRAACYLDISACCHARIDE 4'-KINASE-RELATED"/>
    <property type="match status" value="1"/>
</dbReference>
<name>B3QTM2_CHLT3</name>
<dbReference type="SUPFAM" id="SSF53756">
    <property type="entry name" value="UDP-Glycosyltransferase/glycogen phosphorylase"/>
    <property type="match status" value="1"/>
</dbReference>
<dbReference type="InterPro" id="IPR051199">
    <property type="entry name" value="LPS_LOS_Heptosyltrfase"/>
</dbReference>
<dbReference type="AlphaFoldDB" id="B3QTM2"/>
<gene>
    <name evidence="3" type="ordered locus">Ctha_0297</name>
</gene>
<dbReference type="CDD" id="cd03789">
    <property type="entry name" value="GT9_LPS_heptosyltransferase"/>
    <property type="match status" value="1"/>
</dbReference>
<accession>B3QTM2</accession>
<evidence type="ECO:0000313" key="4">
    <source>
        <dbReference type="Proteomes" id="UP000001208"/>
    </source>
</evidence>
<dbReference type="GO" id="GO:0005829">
    <property type="term" value="C:cytosol"/>
    <property type="evidence" value="ECO:0007669"/>
    <property type="project" value="TreeGrafter"/>
</dbReference>
<evidence type="ECO:0000313" key="3">
    <source>
        <dbReference type="EMBL" id="ACF12768.1"/>
    </source>
</evidence>
<dbReference type="HOGENOM" id="CLU_048538_0_0_10"/>
<keyword evidence="1" id="KW-0328">Glycosyltransferase</keyword>
<evidence type="ECO:0000256" key="1">
    <source>
        <dbReference type="ARBA" id="ARBA00022676"/>
    </source>
</evidence>
<dbReference type="EMBL" id="CP001100">
    <property type="protein sequence ID" value="ACF12768.1"/>
    <property type="molecule type" value="Genomic_DNA"/>
</dbReference>